<name>A0AAD7G4I4_MYCRO</name>
<evidence type="ECO:0000256" key="1">
    <source>
        <dbReference type="SAM" id="MobiDB-lite"/>
    </source>
</evidence>
<protein>
    <submittedName>
        <fullName evidence="2">Uncharacterized protein</fullName>
    </submittedName>
</protein>
<evidence type="ECO:0000313" key="2">
    <source>
        <dbReference type="EMBL" id="KAJ7667041.1"/>
    </source>
</evidence>
<dbReference type="Proteomes" id="UP001221757">
    <property type="component" value="Unassembled WGS sequence"/>
</dbReference>
<feature type="region of interest" description="Disordered" evidence="1">
    <location>
        <begin position="24"/>
        <end position="43"/>
    </location>
</feature>
<dbReference type="AlphaFoldDB" id="A0AAD7G4I4"/>
<keyword evidence="3" id="KW-1185">Reference proteome</keyword>
<evidence type="ECO:0000313" key="3">
    <source>
        <dbReference type="Proteomes" id="UP001221757"/>
    </source>
</evidence>
<dbReference type="EMBL" id="JARKIE010000207">
    <property type="protein sequence ID" value="KAJ7667041.1"/>
    <property type="molecule type" value="Genomic_DNA"/>
</dbReference>
<accession>A0AAD7G4I4</accession>
<organism evidence="2 3">
    <name type="scientific">Mycena rosella</name>
    <name type="common">Pink bonnet</name>
    <name type="synonym">Agaricus rosellus</name>
    <dbReference type="NCBI Taxonomy" id="1033263"/>
    <lineage>
        <taxon>Eukaryota</taxon>
        <taxon>Fungi</taxon>
        <taxon>Dikarya</taxon>
        <taxon>Basidiomycota</taxon>
        <taxon>Agaricomycotina</taxon>
        <taxon>Agaricomycetes</taxon>
        <taxon>Agaricomycetidae</taxon>
        <taxon>Agaricales</taxon>
        <taxon>Marasmiineae</taxon>
        <taxon>Mycenaceae</taxon>
        <taxon>Mycena</taxon>
    </lineage>
</organism>
<comment type="caution">
    <text evidence="2">The sequence shown here is derived from an EMBL/GenBank/DDBJ whole genome shotgun (WGS) entry which is preliminary data.</text>
</comment>
<gene>
    <name evidence="2" type="ORF">B0H17DRAFT_1143020</name>
</gene>
<reference evidence="2" key="1">
    <citation type="submission" date="2023-03" db="EMBL/GenBank/DDBJ databases">
        <title>Massive genome expansion in bonnet fungi (Mycena s.s.) driven by repeated elements and novel gene families across ecological guilds.</title>
        <authorList>
            <consortium name="Lawrence Berkeley National Laboratory"/>
            <person name="Harder C.B."/>
            <person name="Miyauchi S."/>
            <person name="Viragh M."/>
            <person name="Kuo A."/>
            <person name="Thoen E."/>
            <person name="Andreopoulos B."/>
            <person name="Lu D."/>
            <person name="Skrede I."/>
            <person name="Drula E."/>
            <person name="Henrissat B."/>
            <person name="Morin E."/>
            <person name="Kohler A."/>
            <person name="Barry K."/>
            <person name="LaButti K."/>
            <person name="Morin E."/>
            <person name="Salamov A."/>
            <person name="Lipzen A."/>
            <person name="Mereny Z."/>
            <person name="Hegedus B."/>
            <person name="Baldrian P."/>
            <person name="Stursova M."/>
            <person name="Weitz H."/>
            <person name="Taylor A."/>
            <person name="Grigoriev I.V."/>
            <person name="Nagy L.G."/>
            <person name="Martin F."/>
            <person name="Kauserud H."/>
        </authorList>
    </citation>
    <scope>NUCLEOTIDE SEQUENCE</scope>
    <source>
        <strain evidence="2">CBHHK067</strain>
    </source>
</reference>
<feature type="region of interest" description="Disordered" evidence="1">
    <location>
        <begin position="66"/>
        <end position="112"/>
    </location>
</feature>
<feature type="compositionally biased region" description="Basic residues" evidence="1">
    <location>
        <begin position="88"/>
        <end position="98"/>
    </location>
</feature>
<proteinExistence type="predicted"/>
<sequence>MYVSQSKSDEYAKNWESYRFGKRLTLPSGEKPDSPIQNMKHSVGSMDAERGRLALDREVNLVHKALPGTSGDEDEAREIAHRSNAPKSKARLKGKSKRPANTTQEWSIAELKGTPPKWPIGIDIKGWEGLSDLLVKKAKHAPSCMPNMKNG</sequence>